<evidence type="ECO:0000313" key="9">
    <source>
        <dbReference type="Proteomes" id="UP000199700"/>
    </source>
</evidence>
<dbReference type="GO" id="GO:0071555">
    <property type="term" value="P:cell wall organization"/>
    <property type="evidence" value="ECO:0007669"/>
    <property type="project" value="UniProtKB-KW"/>
</dbReference>
<evidence type="ECO:0000256" key="6">
    <source>
        <dbReference type="ARBA" id="ARBA00023316"/>
    </source>
</evidence>
<dbReference type="EMBL" id="LT629739">
    <property type="protein sequence ID" value="SDS57854.1"/>
    <property type="molecule type" value="Genomic_DNA"/>
</dbReference>
<evidence type="ECO:0000256" key="5">
    <source>
        <dbReference type="ARBA" id="ARBA00023315"/>
    </source>
</evidence>
<dbReference type="GO" id="GO:0009252">
    <property type="term" value="P:peptidoglycan biosynthetic process"/>
    <property type="evidence" value="ECO:0007669"/>
    <property type="project" value="UniProtKB-KW"/>
</dbReference>
<gene>
    <name evidence="8" type="ORF">SAMN04489751_2330</name>
</gene>
<dbReference type="InterPro" id="IPR016181">
    <property type="entry name" value="Acyl_CoA_acyltransferase"/>
</dbReference>
<proteinExistence type="inferred from homology"/>
<feature type="domain" description="BioF2-like acetyltransferase" evidence="7">
    <location>
        <begin position="178"/>
        <end position="310"/>
    </location>
</feature>
<keyword evidence="2" id="KW-0808">Transferase</keyword>
<keyword evidence="3" id="KW-0133">Cell shape</keyword>
<dbReference type="PANTHER" id="PTHR36174">
    <property type="entry name" value="LIPID II:GLYCINE GLYCYLTRANSFERASE"/>
    <property type="match status" value="1"/>
</dbReference>
<dbReference type="Gene3D" id="3.40.630.30">
    <property type="match status" value="1"/>
</dbReference>
<evidence type="ECO:0000256" key="1">
    <source>
        <dbReference type="ARBA" id="ARBA00009943"/>
    </source>
</evidence>
<evidence type="ECO:0000256" key="2">
    <source>
        <dbReference type="ARBA" id="ARBA00022679"/>
    </source>
</evidence>
<accession>A0A1H1TCK1</accession>
<dbReference type="InterPro" id="IPR050644">
    <property type="entry name" value="PG_Glycine_Bridge_Synth"/>
</dbReference>
<reference evidence="8" key="1">
    <citation type="submission" date="2016-10" db="EMBL/GenBank/DDBJ databases">
        <authorList>
            <person name="Varghese N."/>
            <person name="Submissions S."/>
        </authorList>
    </citation>
    <scope>NUCLEOTIDE SEQUENCE [LARGE SCALE GENOMIC DNA]</scope>
    <source>
        <strain evidence="8">DSM 22082</strain>
    </source>
</reference>
<dbReference type="Proteomes" id="UP000199700">
    <property type="component" value="Chromosome"/>
</dbReference>
<comment type="similarity">
    <text evidence="1">Belongs to the FemABX family.</text>
</comment>
<sequence length="380" mass="42519">MMKQQSSAAAARMRILDAQDRESWDEWLSAWRRCANGDMFSHPAYLVDRAESGQTPLAAEFDDGRGSRVLFAFLLRRIDSDVLGRSSVAQKFFDITTALYYGGPLCSLADGTEEATLLETFWDRFRQWARSQRIVSEFHRENPVSGGLSSYPGQRIEQAGHVVKELGGRTEADLLGDTSKSFRRSVRKAEAAGINVIVDETGERLDDFLDLYYATMDRNHASARFYYPREFFDMLNTSLAGRVAYLYALDNGRPISAELVAYCAEIGYSVLGATEESSLRTGVNSLLSHQAFLYAQTRGIKHYVLGGGVTNAADDSLLRYKLSMAKSGLRSYFTAQQVIDEERYIRLSSGHSCNSTFFPTYRSDCSCGYGDQIADSESKR</sequence>
<name>A0A1H1TCK1_BRESA</name>
<evidence type="ECO:0000313" key="8">
    <source>
        <dbReference type="EMBL" id="SDS57854.1"/>
    </source>
</evidence>
<keyword evidence="6" id="KW-0961">Cell wall biogenesis/degradation</keyword>
<dbReference type="PANTHER" id="PTHR36174:SF1">
    <property type="entry name" value="LIPID II:GLYCINE GLYCYLTRANSFERASE"/>
    <property type="match status" value="1"/>
</dbReference>
<organism evidence="8 9">
    <name type="scientific">Brevibacterium sandarakinum</name>
    <dbReference type="NCBI Taxonomy" id="629680"/>
    <lineage>
        <taxon>Bacteria</taxon>
        <taxon>Bacillati</taxon>
        <taxon>Actinomycetota</taxon>
        <taxon>Actinomycetes</taxon>
        <taxon>Micrococcales</taxon>
        <taxon>Brevibacteriaceae</taxon>
        <taxon>Brevibacterium</taxon>
    </lineage>
</organism>
<keyword evidence="9" id="KW-1185">Reference proteome</keyword>
<dbReference type="Pfam" id="PF13480">
    <property type="entry name" value="Acetyltransf_6"/>
    <property type="match status" value="1"/>
</dbReference>
<evidence type="ECO:0000256" key="3">
    <source>
        <dbReference type="ARBA" id="ARBA00022960"/>
    </source>
</evidence>
<dbReference type="InterPro" id="IPR038740">
    <property type="entry name" value="BioF2-like_GNAT_dom"/>
</dbReference>
<evidence type="ECO:0000259" key="7">
    <source>
        <dbReference type="Pfam" id="PF13480"/>
    </source>
</evidence>
<keyword evidence="4" id="KW-0573">Peptidoglycan synthesis</keyword>
<dbReference type="InterPro" id="IPR003447">
    <property type="entry name" value="FEMABX"/>
</dbReference>
<dbReference type="PROSITE" id="PS51191">
    <property type="entry name" value="FEMABX"/>
    <property type="match status" value="1"/>
</dbReference>
<dbReference type="SUPFAM" id="SSF55729">
    <property type="entry name" value="Acyl-CoA N-acyltransferases (Nat)"/>
    <property type="match status" value="1"/>
</dbReference>
<keyword evidence="5" id="KW-0012">Acyltransferase</keyword>
<dbReference type="STRING" id="629680.SAMN04489751_2330"/>
<dbReference type="AlphaFoldDB" id="A0A1H1TCK1"/>
<dbReference type="GO" id="GO:0016755">
    <property type="term" value="F:aminoacyltransferase activity"/>
    <property type="evidence" value="ECO:0007669"/>
    <property type="project" value="InterPro"/>
</dbReference>
<protein>
    <submittedName>
        <fullName evidence="8">Acetyltransferase (GNAT) domain-containing protein</fullName>
    </submittedName>
</protein>
<evidence type="ECO:0000256" key="4">
    <source>
        <dbReference type="ARBA" id="ARBA00022984"/>
    </source>
</evidence>
<dbReference type="GO" id="GO:0008360">
    <property type="term" value="P:regulation of cell shape"/>
    <property type="evidence" value="ECO:0007669"/>
    <property type="project" value="UniProtKB-KW"/>
</dbReference>